<dbReference type="InterPro" id="IPR036709">
    <property type="entry name" value="Autotransporte_beta_dom_sf"/>
</dbReference>
<evidence type="ECO:0000313" key="3">
    <source>
        <dbReference type="EMBL" id="TXS96717.1"/>
    </source>
</evidence>
<dbReference type="Pfam" id="PF03797">
    <property type="entry name" value="Autotransporter"/>
    <property type="match status" value="1"/>
</dbReference>
<dbReference type="InterPro" id="IPR005546">
    <property type="entry name" value="Autotransporte_beta"/>
</dbReference>
<dbReference type="Gene3D" id="2.40.128.130">
    <property type="entry name" value="Autotransporter beta-domain"/>
    <property type="match status" value="1"/>
</dbReference>
<accession>A0A5C9AAZ9</accession>
<evidence type="ECO:0000256" key="1">
    <source>
        <dbReference type="SAM" id="SignalP"/>
    </source>
</evidence>
<dbReference type="PROSITE" id="PS51208">
    <property type="entry name" value="AUTOTRANSPORTER"/>
    <property type="match status" value="1"/>
</dbReference>
<name>A0A5C9AAZ9_9GAMM</name>
<feature type="chain" id="PRO_5022871700" evidence="1">
    <location>
        <begin position="24"/>
        <end position="490"/>
    </location>
</feature>
<organism evidence="3 4">
    <name type="scientific">Parahaliea maris</name>
    <dbReference type="NCBI Taxonomy" id="2716870"/>
    <lineage>
        <taxon>Bacteria</taxon>
        <taxon>Pseudomonadati</taxon>
        <taxon>Pseudomonadota</taxon>
        <taxon>Gammaproteobacteria</taxon>
        <taxon>Cellvibrionales</taxon>
        <taxon>Halieaceae</taxon>
        <taxon>Parahaliea</taxon>
    </lineage>
</organism>
<dbReference type="SUPFAM" id="SSF103515">
    <property type="entry name" value="Autotransporter"/>
    <property type="match status" value="1"/>
</dbReference>
<feature type="domain" description="Autotransporter" evidence="2">
    <location>
        <begin position="175"/>
        <end position="490"/>
    </location>
</feature>
<reference evidence="3 4" key="1">
    <citation type="submission" date="2019-08" db="EMBL/GenBank/DDBJ databases">
        <title>Parahaliea maris sp. nov., isolated from the surface seawater.</title>
        <authorList>
            <person name="Liu Y."/>
        </authorList>
    </citation>
    <scope>NUCLEOTIDE SEQUENCE [LARGE SCALE GENOMIC DNA]</scope>
    <source>
        <strain evidence="3 4">HSLHS9</strain>
    </source>
</reference>
<keyword evidence="4" id="KW-1185">Reference proteome</keyword>
<dbReference type="AlphaFoldDB" id="A0A5C9AAZ9"/>
<proteinExistence type="predicted"/>
<dbReference type="SMART" id="SM00869">
    <property type="entry name" value="Autotransporter"/>
    <property type="match status" value="1"/>
</dbReference>
<evidence type="ECO:0000313" key="4">
    <source>
        <dbReference type="Proteomes" id="UP000321039"/>
    </source>
</evidence>
<evidence type="ECO:0000259" key="2">
    <source>
        <dbReference type="PROSITE" id="PS51208"/>
    </source>
</evidence>
<comment type="caution">
    <text evidence="3">The sequence shown here is derived from an EMBL/GenBank/DDBJ whole genome shotgun (WGS) entry which is preliminary data.</text>
</comment>
<gene>
    <name evidence="3" type="ORF">FV139_04430</name>
</gene>
<dbReference type="EMBL" id="VRZA01000001">
    <property type="protein sequence ID" value="TXS96717.1"/>
    <property type="molecule type" value="Genomic_DNA"/>
</dbReference>
<sequence>MGECMKNHFRSLVAILAAAYVGAAASQSTNLGQVVSGASNSTSLQVTAGDAVQNTCLQLVPKYPGSSDFTGPARTSEQDLYFRCSEVVLTAVSLQPGGQADNVLGWVPGQLAETMQQLSGEEQVSKGRLATESSNGQFANIGMRLEAIRNGARATAGGLSLAMNGVPVVGGNAGEDESRWSWFANGVYGTGDRDATQLEDQYDFDSSGATLGVDYLFDSGFVAGIAFGYADYEVDFKNVSSGLAGNMSTSTVSGGGFSLDGYSLSAYGIGNIGRFYVDGLLSYGFNDYETERIVLYSGAAGLNNGGTINRSMTGETDSDSLAVGVSTGTVFDLGFLDLAVDLGLSYLDITVDGYTEKDTPIGSDIATSGGLNLAYEDQDIESLQSALGFQISKNFSVATGVIVPYLGIEWRHEFDNDARFVKARFAAQDGGPVFPINMGSDDPDEDFYELGLGISAVFAQNLTGFIDYRTTLDLDNISADLYTIGIRGSF</sequence>
<feature type="signal peptide" evidence="1">
    <location>
        <begin position="1"/>
        <end position="23"/>
    </location>
</feature>
<dbReference type="Proteomes" id="UP000321039">
    <property type="component" value="Unassembled WGS sequence"/>
</dbReference>
<keyword evidence="1" id="KW-0732">Signal</keyword>
<protein>
    <submittedName>
        <fullName evidence="3">Autotransporter outer membrane beta-barrel domain-containing protein</fullName>
    </submittedName>
</protein>